<organism evidence="2 3">
    <name type="scientific">Linum trigynum</name>
    <dbReference type="NCBI Taxonomy" id="586398"/>
    <lineage>
        <taxon>Eukaryota</taxon>
        <taxon>Viridiplantae</taxon>
        <taxon>Streptophyta</taxon>
        <taxon>Embryophyta</taxon>
        <taxon>Tracheophyta</taxon>
        <taxon>Spermatophyta</taxon>
        <taxon>Magnoliopsida</taxon>
        <taxon>eudicotyledons</taxon>
        <taxon>Gunneridae</taxon>
        <taxon>Pentapetalae</taxon>
        <taxon>rosids</taxon>
        <taxon>fabids</taxon>
        <taxon>Malpighiales</taxon>
        <taxon>Linaceae</taxon>
        <taxon>Linum</taxon>
    </lineage>
</organism>
<dbReference type="EMBL" id="OZ034815">
    <property type="protein sequence ID" value="CAL1367955.1"/>
    <property type="molecule type" value="Genomic_DNA"/>
</dbReference>
<dbReference type="Proteomes" id="UP001497516">
    <property type="component" value="Chromosome 2"/>
</dbReference>
<dbReference type="InterPro" id="IPR029472">
    <property type="entry name" value="Copia-like_N"/>
</dbReference>
<dbReference type="AlphaFoldDB" id="A0AAV2D8B2"/>
<protein>
    <recommendedName>
        <fullName evidence="1">Retrotransposon Copia-like N-terminal domain-containing protein</fullName>
    </recommendedName>
</protein>
<dbReference type="PANTHER" id="PTHR37610">
    <property type="entry name" value="CCHC-TYPE DOMAIN-CONTAINING PROTEIN"/>
    <property type="match status" value="1"/>
</dbReference>
<evidence type="ECO:0000313" key="2">
    <source>
        <dbReference type="EMBL" id="CAL1367955.1"/>
    </source>
</evidence>
<gene>
    <name evidence="2" type="ORF">LTRI10_LOCUS11349</name>
</gene>
<feature type="domain" description="Retrotransposon Copia-like N-terminal" evidence="1">
    <location>
        <begin position="27"/>
        <end position="71"/>
    </location>
</feature>
<evidence type="ECO:0000259" key="1">
    <source>
        <dbReference type="Pfam" id="PF14244"/>
    </source>
</evidence>
<keyword evidence="3" id="KW-1185">Reference proteome</keyword>
<evidence type="ECO:0000313" key="3">
    <source>
        <dbReference type="Proteomes" id="UP001497516"/>
    </source>
</evidence>
<dbReference type="Pfam" id="PF14244">
    <property type="entry name" value="Retrotran_gag_3"/>
    <property type="match status" value="1"/>
</dbReference>
<sequence>MTTPTNNFSIPPTGSLDPSHSYYLNPGDNPATILVIVVFNGNYYYSWSRSMRLALLAKNKLQLIDLVVVPPSPSDPLYDAWEHCNVMVLGWLYRSLAQDIAQSILWFDSAVEVWKDLQDRFSAASLVRISDLQDEVISFKQGSVFVSEYFTRFIVLWNELVTLLSFPVCSCNPRCSCGALTVLRNYEQSDQVILFLKGLNDSFSQIRSQILLMEPLPPITRVFSLVIQHERQINLTSVRSSSNPLVLAGRSSTGQCQGRGAGARQHPICSHCGIVGHTVYRCYKKHGYSPATKEKARSMLLLLKTHTSILLILRLLLKSSLVILALWCSLLSSIDPYWLKSLPRHQHQAQSPALCLHNLRQLLLQPRTQLQHHLLLSLLFGISQISWLLMLQQVSTSLLLLVLKH</sequence>
<dbReference type="PANTHER" id="PTHR37610:SF55">
    <property type="entry name" value="RETROTRANSPOSON COPIA-LIKE N-TERMINAL DOMAIN-CONTAINING PROTEIN"/>
    <property type="match status" value="1"/>
</dbReference>
<name>A0AAV2D8B2_9ROSI</name>
<proteinExistence type="predicted"/>
<accession>A0AAV2D8B2</accession>
<reference evidence="2 3" key="1">
    <citation type="submission" date="2024-04" db="EMBL/GenBank/DDBJ databases">
        <authorList>
            <person name="Fracassetti M."/>
        </authorList>
    </citation>
    <scope>NUCLEOTIDE SEQUENCE [LARGE SCALE GENOMIC DNA]</scope>
</reference>